<dbReference type="PANTHER" id="PTHR48079:SF6">
    <property type="entry name" value="NAD(P)-BINDING DOMAIN-CONTAINING PROTEIN-RELATED"/>
    <property type="match status" value="1"/>
</dbReference>
<dbReference type="Pfam" id="PF01370">
    <property type="entry name" value="Epimerase"/>
    <property type="match status" value="1"/>
</dbReference>
<dbReference type="Proteomes" id="UP000027466">
    <property type="component" value="Unassembled WGS sequence"/>
</dbReference>
<dbReference type="AlphaFoldDB" id="A0A069Q1R8"/>
<dbReference type="SUPFAM" id="SSF51735">
    <property type="entry name" value="NAD(P)-binding Rossmann-fold domains"/>
    <property type="match status" value="1"/>
</dbReference>
<dbReference type="PANTHER" id="PTHR48079">
    <property type="entry name" value="PROTEIN YEEZ"/>
    <property type="match status" value="1"/>
</dbReference>
<name>A0A069Q1R8_9BURK</name>
<dbReference type="RefSeq" id="WP_035930873.1">
    <property type="nucleotide sequence ID" value="NZ_CADFFX010000001.1"/>
</dbReference>
<organism evidence="2 3">
    <name type="scientific">Caballeronia glathei</name>
    <dbReference type="NCBI Taxonomy" id="60547"/>
    <lineage>
        <taxon>Bacteria</taxon>
        <taxon>Pseudomonadati</taxon>
        <taxon>Pseudomonadota</taxon>
        <taxon>Betaproteobacteria</taxon>
        <taxon>Burkholderiales</taxon>
        <taxon>Burkholderiaceae</taxon>
        <taxon>Caballeronia</taxon>
    </lineage>
</organism>
<sequence>MSERIFLAGATGAIGTALVPLLARAGYTVYGGTRRAERAAALEAAGATAVVVDVFDAAALSAALVRIGPAVVIHQLTDLPPGLDPARMGDAALRNARIRDEGTRNLAAAARAAGCARFVAQSIAWAYAPGTKPFTEDQPLDLDAEGNRRISVRGIAALEKWALDSFPLAATVLRYGLLYGPGTGAQAPSGPSPVHVEAAAWAALLATRRASGGIFNVVEDKDDVSNEKARRVLGWTPELRLTDAGPR</sequence>
<evidence type="ECO:0000259" key="1">
    <source>
        <dbReference type="Pfam" id="PF01370"/>
    </source>
</evidence>
<dbReference type="InterPro" id="IPR001509">
    <property type="entry name" value="Epimerase_deHydtase"/>
</dbReference>
<keyword evidence="3" id="KW-1185">Reference proteome</keyword>
<feature type="domain" description="NAD-dependent epimerase/dehydratase" evidence="1">
    <location>
        <begin position="5"/>
        <end position="189"/>
    </location>
</feature>
<evidence type="ECO:0000313" key="2">
    <source>
        <dbReference type="EMBL" id="KDR43661.1"/>
    </source>
</evidence>
<dbReference type="STRING" id="60547.GCA_000751215_02546"/>
<proteinExistence type="predicted"/>
<comment type="caution">
    <text evidence="2">The sequence shown here is derived from an EMBL/GenBank/DDBJ whole genome shotgun (WGS) entry which is preliminary data.</text>
</comment>
<accession>A0A069Q1R8</accession>
<dbReference type="GO" id="GO:0005737">
    <property type="term" value="C:cytoplasm"/>
    <property type="evidence" value="ECO:0007669"/>
    <property type="project" value="TreeGrafter"/>
</dbReference>
<protein>
    <submittedName>
        <fullName evidence="2">dTDP-glucose 4,6-dehydratase</fullName>
    </submittedName>
</protein>
<dbReference type="GO" id="GO:0004029">
    <property type="term" value="F:aldehyde dehydrogenase (NAD+) activity"/>
    <property type="evidence" value="ECO:0007669"/>
    <property type="project" value="TreeGrafter"/>
</dbReference>
<dbReference type="Gene3D" id="3.40.50.720">
    <property type="entry name" value="NAD(P)-binding Rossmann-like Domain"/>
    <property type="match status" value="1"/>
</dbReference>
<reference evidence="2 3" key="1">
    <citation type="submission" date="2014-03" db="EMBL/GenBank/DDBJ databases">
        <title>Draft Genome Sequences of Four Burkholderia Strains.</title>
        <authorList>
            <person name="Liu X.Y."/>
            <person name="Li C.X."/>
            <person name="Xu J.H."/>
        </authorList>
    </citation>
    <scope>NUCLEOTIDE SEQUENCE [LARGE SCALE GENOMIC DNA]</scope>
    <source>
        <strain evidence="2 3">DSM 50014</strain>
    </source>
</reference>
<evidence type="ECO:0000313" key="3">
    <source>
        <dbReference type="Proteomes" id="UP000027466"/>
    </source>
</evidence>
<gene>
    <name evidence="2" type="ORF">BG61_32725</name>
</gene>
<dbReference type="EMBL" id="JFHC01000006">
    <property type="protein sequence ID" value="KDR43661.1"/>
    <property type="molecule type" value="Genomic_DNA"/>
</dbReference>
<dbReference type="InterPro" id="IPR036291">
    <property type="entry name" value="NAD(P)-bd_dom_sf"/>
</dbReference>
<dbReference type="InterPro" id="IPR051783">
    <property type="entry name" value="NAD(P)-dependent_oxidoreduct"/>
</dbReference>